<feature type="compositionally biased region" description="Low complexity" evidence="1">
    <location>
        <begin position="42"/>
        <end position="52"/>
    </location>
</feature>
<reference evidence="2 3" key="1">
    <citation type="submission" date="2018-05" db="EMBL/GenBank/DDBJ databases">
        <title>Draft Genome Sequence of Arthrobacter cumminsii IME1328, Isolated from a Patient Who Suffered from Foot Ulcers in China.</title>
        <authorList>
            <person name="Li M."/>
            <person name="Jiang Z."/>
            <person name="Sun Q."/>
            <person name="Tong Y."/>
        </authorList>
    </citation>
    <scope>NUCLEOTIDE SEQUENCE [LARGE SCALE GENOMIC DNA]</scope>
    <source>
        <strain evidence="2 3">IME1328</strain>
    </source>
</reference>
<sequence length="160" mass="18046">MSYQQQTPAAHESNGGQYPRHGERRSQHPRHGGGADRIQKNSSPVSSSLPDSNTGSKGESIHTRRSSFTLAEQELLRQGEHNRGWWEGYFYGVRETTARLAPMREAERQELYLDAWWDAMHVRISTQHRKTVELALTAAFSPRCYNCGAGRGDTFEGVNA</sequence>
<protein>
    <submittedName>
        <fullName evidence="2">Uncharacterized protein</fullName>
    </submittedName>
</protein>
<proteinExistence type="predicted"/>
<evidence type="ECO:0000313" key="3">
    <source>
        <dbReference type="Proteomes" id="UP000245514"/>
    </source>
</evidence>
<gene>
    <name evidence="2" type="ORF">CAY35_06030</name>
</gene>
<evidence type="ECO:0000313" key="2">
    <source>
        <dbReference type="EMBL" id="PWI27757.1"/>
    </source>
</evidence>
<dbReference type="Proteomes" id="UP000245514">
    <property type="component" value="Unassembled WGS sequence"/>
</dbReference>
<accession>A0ABX5L4V4</accession>
<comment type="caution">
    <text evidence="2">The sequence shown here is derived from an EMBL/GenBank/DDBJ whole genome shotgun (WGS) entry which is preliminary data.</text>
</comment>
<dbReference type="EMBL" id="QFWG01000006">
    <property type="protein sequence ID" value="PWI27757.1"/>
    <property type="molecule type" value="Genomic_DNA"/>
</dbReference>
<name>A0ABX5L4V4_9MICC</name>
<feature type="region of interest" description="Disordered" evidence="1">
    <location>
        <begin position="1"/>
        <end position="67"/>
    </location>
</feature>
<evidence type="ECO:0000256" key="1">
    <source>
        <dbReference type="SAM" id="MobiDB-lite"/>
    </source>
</evidence>
<keyword evidence="3" id="KW-1185">Reference proteome</keyword>
<organism evidence="2 3">
    <name type="scientific">Pseudoglutamicibacter cumminsii</name>
    <dbReference type="NCBI Taxonomy" id="156979"/>
    <lineage>
        <taxon>Bacteria</taxon>
        <taxon>Bacillati</taxon>
        <taxon>Actinomycetota</taxon>
        <taxon>Actinomycetes</taxon>
        <taxon>Micrococcales</taxon>
        <taxon>Micrococcaceae</taxon>
        <taxon>Pseudoglutamicibacter</taxon>
    </lineage>
</organism>